<name>A0ACD1IRV3_9EURO</name>
<dbReference type="EMBL" id="KZ824536">
    <property type="protein sequence ID" value="RAK93350.1"/>
    <property type="molecule type" value="Genomic_DNA"/>
</dbReference>
<organism evidence="1 2">
    <name type="scientific">Aspergillus costaricaensis CBS 115574</name>
    <dbReference type="NCBI Taxonomy" id="1448317"/>
    <lineage>
        <taxon>Eukaryota</taxon>
        <taxon>Fungi</taxon>
        <taxon>Dikarya</taxon>
        <taxon>Ascomycota</taxon>
        <taxon>Pezizomycotina</taxon>
        <taxon>Eurotiomycetes</taxon>
        <taxon>Eurotiomycetidae</taxon>
        <taxon>Eurotiales</taxon>
        <taxon>Aspergillaceae</taxon>
        <taxon>Aspergillus</taxon>
        <taxon>Aspergillus subgen. Circumdati</taxon>
    </lineage>
</organism>
<sequence length="83" mass="9490">MCHPRNSSDTVATSYSQKVLIVYGLFSWLVHICALAVPWKSAQFWLCSQFPSTLIIDPHRGVYTQKSAKPEERYGDDPTEWIS</sequence>
<proteinExistence type="predicted"/>
<gene>
    <name evidence="1" type="ORF">BO79DRAFT_206384</name>
</gene>
<keyword evidence="2" id="KW-1185">Reference proteome</keyword>
<protein>
    <submittedName>
        <fullName evidence="1">Uncharacterized protein</fullName>
    </submittedName>
</protein>
<evidence type="ECO:0000313" key="1">
    <source>
        <dbReference type="EMBL" id="RAK93350.1"/>
    </source>
</evidence>
<evidence type="ECO:0000313" key="2">
    <source>
        <dbReference type="Proteomes" id="UP000249748"/>
    </source>
</evidence>
<dbReference type="Proteomes" id="UP000249748">
    <property type="component" value="Unassembled WGS sequence"/>
</dbReference>
<accession>A0ACD1IRV3</accession>
<reference evidence="1" key="1">
    <citation type="submission" date="2018-02" db="EMBL/GenBank/DDBJ databases">
        <title>The genomes of Aspergillus section Nigri reveals drivers in fungal speciation.</title>
        <authorList>
            <consortium name="DOE Joint Genome Institute"/>
            <person name="Vesth T.C."/>
            <person name="Nybo J."/>
            <person name="Theobald S."/>
            <person name="Brandl J."/>
            <person name="Frisvad J.C."/>
            <person name="Nielsen K.F."/>
            <person name="Lyhne E.K."/>
            <person name="Kogle M.E."/>
            <person name="Kuo A."/>
            <person name="Riley R."/>
            <person name="Clum A."/>
            <person name="Nolan M."/>
            <person name="Lipzen A."/>
            <person name="Salamov A."/>
            <person name="Henrissat B."/>
            <person name="Wiebenga A."/>
            <person name="De vries R.P."/>
            <person name="Grigoriev I.V."/>
            <person name="Mortensen U.H."/>
            <person name="Andersen M.R."/>
            <person name="Baker S.E."/>
        </authorList>
    </citation>
    <scope>NUCLEOTIDE SEQUENCE</scope>
    <source>
        <strain evidence="1">CBS 115574</strain>
    </source>
</reference>